<evidence type="ECO:0000313" key="20">
    <source>
        <dbReference type="EMBL" id="TFK06154.1"/>
    </source>
</evidence>
<evidence type="ECO:0000256" key="2">
    <source>
        <dbReference type="ARBA" id="ARBA00006991"/>
    </source>
</evidence>
<feature type="compositionally biased region" description="Basic and acidic residues" evidence="18">
    <location>
        <begin position="1353"/>
        <end position="1362"/>
    </location>
</feature>
<dbReference type="PANTHER" id="PTHR24379:SF121">
    <property type="entry name" value="C2H2-TYPE DOMAIN-CONTAINING PROTEIN"/>
    <property type="match status" value="1"/>
</dbReference>
<keyword evidence="11" id="KW-0805">Transcription regulation</keyword>
<evidence type="ECO:0000256" key="6">
    <source>
        <dbReference type="ARBA" id="ARBA00022737"/>
    </source>
</evidence>
<comment type="subcellular location">
    <subcellularLocation>
        <location evidence="1">Nucleus</location>
    </subcellularLocation>
</comment>
<evidence type="ECO:0000256" key="14">
    <source>
        <dbReference type="ARBA" id="ARBA00023242"/>
    </source>
</evidence>
<evidence type="ECO:0000256" key="1">
    <source>
        <dbReference type="ARBA" id="ARBA00004123"/>
    </source>
</evidence>
<feature type="region of interest" description="Disordered" evidence="18">
    <location>
        <begin position="1327"/>
        <end position="1363"/>
    </location>
</feature>
<dbReference type="Gene3D" id="3.30.160.60">
    <property type="entry name" value="Classic Zinc Finger"/>
    <property type="match status" value="2"/>
</dbReference>
<organism evidence="20 21">
    <name type="scientific">Platysternon megacephalum</name>
    <name type="common">big-headed turtle</name>
    <dbReference type="NCBI Taxonomy" id="55544"/>
    <lineage>
        <taxon>Eukaryota</taxon>
        <taxon>Metazoa</taxon>
        <taxon>Chordata</taxon>
        <taxon>Craniata</taxon>
        <taxon>Vertebrata</taxon>
        <taxon>Euteleostomi</taxon>
        <taxon>Archelosauria</taxon>
        <taxon>Testudinata</taxon>
        <taxon>Testudines</taxon>
        <taxon>Cryptodira</taxon>
        <taxon>Durocryptodira</taxon>
        <taxon>Testudinoidea</taxon>
        <taxon>Platysternidae</taxon>
        <taxon>Platysternon</taxon>
    </lineage>
</organism>
<keyword evidence="9" id="KW-0832">Ubl conjugation</keyword>
<evidence type="ECO:0000256" key="16">
    <source>
        <dbReference type="ARBA" id="ARBA00069539"/>
    </source>
</evidence>
<accession>A0A4D9EJ26</accession>
<keyword evidence="10" id="KW-0156">Chromatin regulator</keyword>
<keyword evidence="5" id="KW-0479">Metal-binding</keyword>
<dbReference type="FunFam" id="3.30.160.60:FF:001423">
    <property type="entry name" value="Zinc finger protein 518A"/>
    <property type="match status" value="1"/>
</dbReference>
<evidence type="ECO:0000256" key="15">
    <source>
        <dbReference type="ARBA" id="ARBA00054986"/>
    </source>
</evidence>
<protein>
    <recommendedName>
        <fullName evidence="16">Zinc finger protein 518A</fullName>
    </recommendedName>
</protein>
<dbReference type="OrthoDB" id="6778897at2759"/>
<dbReference type="InterPro" id="IPR057832">
    <property type="entry name" value="Znf_C2H2_ZNF462_2nd"/>
</dbReference>
<dbReference type="InterPro" id="IPR013087">
    <property type="entry name" value="Znf_C2H2_type"/>
</dbReference>
<evidence type="ECO:0000256" key="7">
    <source>
        <dbReference type="ARBA" id="ARBA00022771"/>
    </source>
</evidence>
<evidence type="ECO:0000256" key="8">
    <source>
        <dbReference type="ARBA" id="ARBA00022833"/>
    </source>
</evidence>
<evidence type="ECO:0000256" key="12">
    <source>
        <dbReference type="ARBA" id="ARBA00023125"/>
    </source>
</evidence>
<dbReference type="GO" id="GO:0006325">
    <property type="term" value="P:chromatin organization"/>
    <property type="evidence" value="ECO:0007669"/>
    <property type="project" value="UniProtKB-KW"/>
</dbReference>
<keyword evidence="8" id="KW-0862">Zinc</keyword>
<keyword evidence="14" id="KW-0539">Nucleus</keyword>
<gene>
    <name evidence="20" type="ORF">DR999_PMT11179</name>
</gene>
<dbReference type="PANTHER" id="PTHR24379">
    <property type="entry name" value="KRAB AND ZINC FINGER DOMAIN-CONTAINING"/>
    <property type="match status" value="1"/>
</dbReference>
<keyword evidence="6" id="KW-0677">Repeat</keyword>
<keyword evidence="4" id="KW-0597">Phosphoprotein</keyword>
<evidence type="ECO:0000256" key="4">
    <source>
        <dbReference type="ARBA" id="ARBA00022553"/>
    </source>
</evidence>
<dbReference type="SUPFAM" id="SSF57667">
    <property type="entry name" value="beta-beta-alpha zinc fingers"/>
    <property type="match status" value="1"/>
</dbReference>
<comment type="function">
    <text evidence="15">Through its association with the EHMT1-EHMT2/G9A and PRC2/EED-EZH2 histone methyltransferase complexes may function in gene silencing, regulating repressive post-translational methylation of histone tails at promoters of target genes.</text>
</comment>
<dbReference type="Proteomes" id="UP000297703">
    <property type="component" value="Unassembled WGS sequence"/>
</dbReference>
<proteinExistence type="inferred from homology"/>
<evidence type="ECO:0000259" key="19">
    <source>
        <dbReference type="PROSITE" id="PS50157"/>
    </source>
</evidence>
<dbReference type="InterPro" id="IPR036236">
    <property type="entry name" value="Znf_C2H2_sf"/>
</dbReference>
<dbReference type="GO" id="GO:0008270">
    <property type="term" value="F:zinc ion binding"/>
    <property type="evidence" value="ECO:0007669"/>
    <property type="project" value="UniProtKB-KW"/>
</dbReference>
<keyword evidence="13" id="KW-0804">Transcription</keyword>
<name>A0A4D9EJ26_9SAUR</name>
<keyword evidence="21" id="KW-1185">Reference proteome</keyword>
<dbReference type="STRING" id="55544.A0A4D9EJ26"/>
<evidence type="ECO:0000313" key="21">
    <source>
        <dbReference type="Proteomes" id="UP000297703"/>
    </source>
</evidence>
<evidence type="ECO:0000256" key="17">
    <source>
        <dbReference type="PROSITE-ProRule" id="PRU00042"/>
    </source>
</evidence>
<feature type="domain" description="C2H2-type" evidence="19">
    <location>
        <begin position="255"/>
        <end position="282"/>
    </location>
</feature>
<evidence type="ECO:0000256" key="5">
    <source>
        <dbReference type="ARBA" id="ARBA00022723"/>
    </source>
</evidence>
<keyword evidence="7 17" id="KW-0863">Zinc-finger</keyword>
<dbReference type="GO" id="GO:0003677">
    <property type="term" value="F:DNA binding"/>
    <property type="evidence" value="ECO:0007669"/>
    <property type="project" value="UniProtKB-KW"/>
</dbReference>
<evidence type="ECO:0000256" key="18">
    <source>
        <dbReference type="SAM" id="MobiDB-lite"/>
    </source>
</evidence>
<evidence type="ECO:0000256" key="10">
    <source>
        <dbReference type="ARBA" id="ARBA00022853"/>
    </source>
</evidence>
<dbReference type="PROSITE" id="PS50157">
    <property type="entry name" value="ZINC_FINGER_C2H2_2"/>
    <property type="match status" value="2"/>
</dbReference>
<dbReference type="GO" id="GO:0005634">
    <property type="term" value="C:nucleus"/>
    <property type="evidence" value="ECO:0007669"/>
    <property type="project" value="UniProtKB-SubCell"/>
</dbReference>
<feature type="domain" description="C2H2-type" evidence="19">
    <location>
        <begin position="1522"/>
        <end position="1549"/>
    </location>
</feature>
<dbReference type="PROSITE" id="PS00028">
    <property type="entry name" value="ZINC_FINGER_C2H2_1"/>
    <property type="match status" value="1"/>
</dbReference>
<evidence type="ECO:0000256" key="11">
    <source>
        <dbReference type="ARBA" id="ARBA00023015"/>
    </source>
</evidence>
<dbReference type="EMBL" id="QXTE01000101">
    <property type="protein sequence ID" value="TFK06154.1"/>
    <property type="molecule type" value="Genomic_DNA"/>
</dbReference>
<keyword evidence="3" id="KW-1017">Isopeptide bond</keyword>
<evidence type="ECO:0000256" key="13">
    <source>
        <dbReference type="ARBA" id="ARBA00023163"/>
    </source>
</evidence>
<reference evidence="20 21" key="1">
    <citation type="submission" date="2019-04" db="EMBL/GenBank/DDBJ databases">
        <title>Draft genome of the big-headed turtle Platysternon megacephalum.</title>
        <authorList>
            <person name="Gong S."/>
        </authorList>
    </citation>
    <scope>NUCLEOTIDE SEQUENCE [LARGE SCALE GENOMIC DNA]</scope>
    <source>
        <strain evidence="20">DO16091913</strain>
        <tissue evidence="20">Muscle</tissue>
    </source>
</reference>
<comment type="caution">
    <text evidence="20">The sequence shown here is derived from an EMBL/GenBank/DDBJ whole genome shotgun (WGS) entry which is preliminary data.</text>
</comment>
<dbReference type="Pfam" id="PF23224">
    <property type="entry name" value="zf-C2H2_2nd_ZNF462"/>
    <property type="match status" value="1"/>
</dbReference>
<evidence type="ECO:0000256" key="3">
    <source>
        <dbReference type="ARBA" id="ARBA00022499"/>
    </source>
</evidence>
<sequence>MPSEKEHIFCDKKPTTLLQDNAAKKLCVCIPDNSVEKELVNDTRSVMPPPLILDVSLSYGLKNVKIDLPKVNIPNEVVLKHEVDRFRKLFQCKQQTARKSLSQEKVNGSHLNCSESYNLQSKPEVQFEEGLKTSAKILNFTCTKCRDKIRYSPNDLQKHFQLLHYGELPSYPCEMCNFSANDFQLFKQHRRIHRSTLVKCEICNDEHIYTLLDLTKHFTSKHCINGHFQCEKCGFSTRDVGTFVQHIHRHNEIQYKCGKCHHVSFTKGEFQEHLLVHTDAFPFSCQYCNYSAPRKDYLLKHVIALHRDHLYTKDKLEKDKCEKRIVKTPAGLKLILRRYKTGASRKALWRRKKINNGNDKTEEQNAQVLRNLNKIQPKSEELNQSVKELHMNEEKDQIIHNEKHNLQGGTLSPTTMQYNKAEDGSSFGLGLLKNAVHGPTVLMVKNNKISVPANYSAKFMGFKMVDGKQHIVIKLLPTNKQNVYLSGQKSDGVKDASADPLLQTADTFGLSSSATSHVTNQQTLKNNSLHSLTTTPFSFSTPCSGKAKAEKQNNALSHGKTISQTVESPTVVIGKNATHLPMKPGSTTPPCDLVTKVGTRGNVLSWESCIAHSRPQVLSPTVTNTLHYDPMKMPFPTEFKIQNGGVSNNSGPNHLYYPSVDSSNQGLLPFHNYSKIDSSDNPCSIWMPIDDKPKDFMSSKMFLLQNSVRSDSTASFSQSVRGLNPEKCVSSQLNINSVYGHVNTKNNSVSSRNQSKCVIDRQCFTEKWHGGSKQYLDTNVNQVFENVAEKSKAENISDCANSSLMPKITSVFSLHSKQASNYLSPEVNQLLQDVLKVKSATQEESHNKLNTCVKLHCDQSFSCHQRDSKTLTHLKDSTACGLASSSNVGVHMSKRELNVKCSTINEGISFGKERQAPMTSLDAEEMDKLSRTAGVGTLLKTHTDAIITQQLVKDRMRSTTQNPSGFSPVLPEQKKTLLVQTPPPGFLVPLHLANQPSLQVVSGKPLPSASSSEVHLTKSIPASFLLNKGPGMILTFSSGTLGTVANVTGDSSQILGRVASKEYGKITVPTSKTKLKNDSVRSVNNSSGVSTASDGAVSDLSNSVPFKAPLIITNSADSSMKGISSEKMLPEHHGTVFGSLESVKQQEIPQKQPIYALLPDGRQAVFLKCMTPNKPVVQKHNVVQDNAYNQNCQPKKTGAMQQKLLLKIKTSTSDATTDLKQSVSNSVPSLQLDKMQSFKSPALGQKQTILTSSDALFLPGRLMPANPSLASSNRVLPVEPVCSTKPTGAWSQKCSINSTQAVIANKGNSYGSQKSTWNTRNKFSKVKPRLKQTGHKSSEAVVSQRNKNSKRKTKDDFQEPPRKKIMLHRKCKEKNQTEVVSKSSGPYRPRASKETVRTLKLLPFNSKQLVKCPRRNQPVVVLNHPDADVPEVVNVMKTITKFKGHVLKVSLSKRTIDALLEPAYCNTLDIATEDLSRRRHRMIKPVSPVKERFVLKLTLKKTSKNNYQIVKTTSDNTLKANFSCWFCGRIFDNQDNWVGHGQRHLMEATRDWNSLV</sequence>
<reference evidence="20 21" key="2">
    <citation type="submission" date="2019-04" db="EMBL/GenBank/DDBJ databases">
        <title>The genome sequence of big-headed turtle.</title>
        <authorList>
            <person name="Gong S."/>
        </authorList>
    </citation>
    <scope>NUCLEOTIDE SEQUENCE [LARGE SCALE GENOMIC DNA]</scope>
    <source>
        <strain evidence="20">DO16091913</strain>
        <tissue evidence="20">Muscle</tissue>
    </source>
</reference>
<comment type="similarity">
    <text evidence="2">Belongs to the krueppel C2H2-type zinc-finger protein family.</text>
</comment>
<keyword evidence="12" id="KW-0238">DNA-binding</keyword>
<dbReference type="SMART" id="SM00355">
    <property type="entry name" value="ZnF_C2H2"/>
    <property type="match status" value="7"/>
</dbReference>
<evidence type="ECO:0000256" key="9">
    <source>
        <dbReference type="ARBA" id="ARBA00022843"/>
    </source>
</evidence>